<dbReference type="InterPro" id="IPR052183">
    <property type="entry name" value="IS_Transposase"/>
</dbReference>
<evidence type="ECO:0000313" key="3">
    <source>
        <dbReference type="Proteomes" id="UP000239480"/>
    </source>
</evidence>
<feature type="domain" description="DDE" evidence="1">
    <location>
        <begin position="57"/>
        <end position="121"/>
    </location>
</feature>
<evidence type="ECO:0000259" key="1">
    <source>
        <dbReference type="Pfam" id="PF13610"/>
    </source>
</evidence>
<dbReference type="Proteomes" id="UP000239480">
    <property type="component" value="Unassembled WGS sequence"/>
</dbReference>
<protein>
    <submittedName>
        <fullName evidence="2">Putative transposase</fullName>
    </submittedName>
</protein>
<accession>A0A2T0RM74</accession>
<gene>
    <name evidence="2" type="ORF">CLV78_107154</name>
</gene>
<dbReference type="PANTHER" id="PTHR35528">
    <property type="entry name" value="BLL1675 PROTEIN"/>
    <property type="match status" value="1"/>
</dbReference>
<name>A0A2T0RM74_9RHOB</name>
<dbReference type="InterPro" id="IPR012337">
    <property type="entry name" value="RNaseH-like_sf"/>
</dbReference>
<evidence type="ECO:0000313" key="2">
    <source>
        <dbReference type="EMBL" id="PRY22230.1"/>
    </source>
</evidence>
<organism evidence="2 3">
    <name type="scientific">Aliiruegeria haliotis</name>
    <dbReference type="NCBI Taxonomy" id="1280846"/>
    <lineage>
        <taxon>Bacteria</taxon>
        <taxon>Pseudomonadati</taxon>
        <taxon>Pseudomonadota</taxon>
        <taxon>Alphaproteobacteria</taxon>
        <taxon>Rhodobacterales</taxon>
        <taxon>Roseobacteraceae</taxon>
        <taxon>Aliiruegeria</taxon>
    </lineage>
</organism>
<sequence>MLYIWFSLTLRNVEDPQQERGVAIGHGTVRYRWHRFGPMFASEIRKRRIYGMKSSLWRWHLDEIFVKIKGERLYLWRAVDHRSKLLEGFVSEPRDEKAALKRLKKTLPWCGRPVAKVTDLLRSTTLP</sequence>
<dbReference type="AlphaFoldDB" id="A0A2T0RM74"/>
<dbReference type="PANTHER" id="PTHR35528:SF3">
    <property type="entry name" value="BLL1675 PROTEIN"/>
    <property type="match status" value="1"/>
</dbReference>
<keyword evidence="3" id="KW-1185">Reference proteome</keyword>
<comment type="caution">
    <text evidence="2">The sequence shown here is derived from an EMBL/GenBank/DDBJ whole genome shotgun (WGS) entry which is preliminary data.</text>
</comment>
<dbReference type="Pfam" id="PF13610">
    <property type="entry name" value="DDE_Tnp_IS240"/>
    <property type="match status" value="1"/>
</dbReference>
<dbReference type="EMBL" id="PVTD01000007">
    <property type="protein sequence ID" value="PRY22230.1"/>
    <property type="molecule type" value="Genomic_DNA"/>
</dbReference>
<dbReference type="SUPFAM" id="SSF53098">
    <property type="entry name" value="Ribonuclease H-like"/>
    <property type="match status" value="1"/>
</dbReference>
<proteinExistence type="predicted"/>
<reference evidence="2 3" key="1">
    <citation type="submission" date="2018-03" db="EMBL/GenBank/DDBJ databases">
        <title>Genomic Encyclopedia of Archaeal and Bacterial Type Strains, Phase II (KMG-II): from individual species to whole genera.</title>
        <authorList>
            <person name="Goeker M."/>
        </authorList>
    </citation>
    <scope>NUCLEOTIDE SEQUENCE [LARGE SCALE GENOMIC DNA]</scope>
    <source>
        <strain evidence="2 3">DSM 29328</strain>
    </source>
</reference>
<dbReference type="InterPro" id="IPR032874">
    <property type="entry name" value="DDE_dom"/>
</dbReference>